<dbReference type="InterPro" id="IPR047677">
    <property type="entry name" value="GDCCVxC"/>
</dbReference>
<proteinExistence type="predicted"/>
<reference evidence="2" key="1">
    <citation type="journal article" date="2019" name="Int. J. Syst. Evol. Microbiol.">
        <title>The Global Catalogue of Microorganisms (GCM) 10K type strain sequencing project: providing services to taxonomists for standard genome sequencing and annotation.</title>
        <authorList>
            <consortium name="The Broad Institute Genomics Platform"/>
            <consortium name="The Broad Institute Genome Sequencing Center for Infectious Disease"/>
            <person name="Wu L."/>
            <person name="Ma J."/>
        </authorList>
    </citation>
    <scope>NUCLEOTIDE SEQUENCE [LARGE SCALE GENOMIC DNA]</scope>
    <source>
        <strain evidence="2">CGMCC 4.7466</strain>
    </source>
</reference>
<comment type="caution">
    <text evidence="1">The sequence shown here is derived from an EMBL/GenBank/DDBJ whole genome shotgun (WGS) entry which is preliminary data.</text>
</comment>
<accession>A0ABV9SVT2</accession>
<keyword evidence="2" id="KW-1185">Reference proteome</keyword>
<dbReference type="NCBIfam" id="NF041374">
    <property type="entry name" value="GDCCVxC"/>
    <property type="match status" value="1"/>
</dbReference>
<protein>
    <submittedName>
        <fullName evidence="1">GDCCVxC domain-containing (Seleno)protein</fullName>
    </submittedName>
</protein>
<name>A0ABV9SVT2_9BACT</name>
<evidence type="ECO:0000313" key="2">
    <source>
        <dbReference type="Proteomes" id="UP001595818"/>
    </source>
</evidence>
<dbReference type="RefSeq" id="WP_377060994.1">
    <property type="nucleotide sequence ID" value="NZ_JBHSJJ010000001.1"/>
</dbReference>
<organism evidence="1 2">
    <name type="scientific">Negadavirga shengliensis</name>
    <dbReference type="NCBI Taxonomy" id="1389218"/>
    <lineage>
        <taxon>Bacteria</taxon>
        <taxon>Pseudomonadati</taxon>
        <taxon>Bacteroidota</taxon>
        <taxon>Cytophagia</taxon>
        <taxon>Cytophagales</taxon>
        <taxon>Cyclobacteriaceae</taxon>
        <taxon>Negadavirga</taxon>
    </lineage>
</organism>
<dbReference type="Proteomes" id="UP001595818">
    <property type="component" value="Unassembled WGS sequence"/>
</dbReference>
<dbReference type="EMBL" id="JBHSJJ010000001">
    <property type="protein sequence ID" value="MFC4870449.1"/>
    <property type="molecule type" value="Genomic_DNA"/>
</dbReference>
<evidence type="ECO:0000313" key="1">
    <source>
        <dbReference type="EMBL" id="MFC4870449.1"/>
    </source>
</evidence>
<gene>
    <name evidence="1" type="ORF">ACFPFU_02040</name>
</gene>
<sequence>MNKIITLSSVTCPKCGYMKEERMPVDACQYFYECESCKTFLKPKQGDCCVFCSYGNVKCPPVQQNEGCC</sequence>